<reference evidence="1 2" key="2">
    <citation type="journal article" date="2022" name="Mol. Ecol. Resour.">
        <title>The genomes of chicory, endive, great burdock and yacon provide insights into Asteraceae paleo-polyploidization history and plant inulin production.</title>
        <authorList>
            <person name="Fan W."/>
            <person name="Wang S."/>
            <person name="Wang H."/>
            <person name="Wang A."/>
            <person name="Jiang F."/>
            <person name="Liu H."/>
            <person name="Zhao H."/>
            <person name="Xu D."/>
            <person name="Zhang Y."/>
        </authorList>
    </citation>
    <scope>NUCLEOTIDE SEQUENCE [LARGE SCALE GENOMIC DNA]</scope>
    <source>
        <strain evidence="2">cv. Punajuju</strain>
        <tissue evidence="1">Leaves</tissue>
    </source>
</reference>
<reference evidence="2" key="1">
    <citation type="journal article" date="2022" name="Mol. Ecol. Resour.">
        <title>The genomes of chicory, endive, great burdock and yacon provide insights into Asteraceae palaeo-polyploidization history and plant inulin production.</title>
        <authorList>
            <person name="Fan W."/>
            <person name="Wang S."/>
            <person name="Wang H."/>
            <person name="Wang A."/>
            <person name="Jiang F."/>
            <person name="Liu H."/>
            <person name="Zhao H."/>
            <person name="Xu D."/>
            <person name="Zhang Y."/>
        </authorList>
    </citation>
    <scope>NUCLEOTIDE SEQUENCE [LARGE SCALE GENOMIC DNA]</scope>
    <source>
        <strain evidence="2">cv. Punajuju</strain>
    </source>
</reference>
<evidence type="ECO:0000313" key="2">
    <source>
        <dbReference type="Proteomes" id="UP001055811"/>
    </source>
</evidence>
<dbReference type="EMBL" id="CM042011">
    <property type="protein sequence ID" value="KAI3764745.1"/>
    <property type="molecule type" value="Genomic_DNA"/>
</dbReference>
<accession>A0ACB9F0Y9</accession>
<sequence>MMGGSRQIERSIRYLNSIENIPQANHSDSETEATGTNMTPRRKGNRGSENMTEYEKQRMKRIEENKARMTAMGLDKMASSFMGSIPVSRNAKKKGKKKVGLEDDEEYKPHGEDEEFSSSSGSDGDNDDNEFRMSRTKPKVKKSSSSKKISELSGNSDFVDDDDDALMKAIALSLQDSPGFLDVKSKTPQNSDPNASSVEKTERNDSRNRKRKNLFASRVQMTEDELILHFFQFDEVGKGGITLRDLCRIAASHDFTWTYEEMGQMIEFFDSNGDGKLSLEDFTKIVERCNMRQGSENAQLPS</sequence>
<organism evidence="1 2">
    <name type="scientific">Cichorium intybus</name>
    <name type="common">Chicory</name>
    <dbReference type="NCBI Taxonomy" id="13427"/>
    <lineage>
        <taxon>Eukaryota</taxon>
        <taxon>Viridiplantae</taxon>
        <taxon>Streptophyta</taxon>
        <taxon>Embryophyta</taxon>
        <taxon>Tracheophyta</taxon>
        <taxon>Spermatophyta</taxon>
        <taxon>Magnoliopsida</taxon>
        <taxon>eudicotyledons</taxon>
        <taxon>Gunneridae</taxon>
        <taxon>Pentapetalae</taxon>
        <taxon>asterids</taxon>
        <taxon>campanulids</taxon>
        <taxon>Asterales</taxon>
        <taxon>Asteraceae</taxon>
        <taxon>Cichorioideae</taxon>
        <taxon>Cichorieae</taxon>
        <taxon>Cichoriinae</taxon>
        <taxon>Cichorium</taxon>
    </lineage>
</organism>
<evidence type="ECO:0000313" key="1">
    <source>
        <dbReference type="EMBL" id="KAI3764745.1"/>
    </source>
</evidence>
<comment type="caution">
    <text evidence="1">The sequence shown here is derived from an EMBL/GenBank/DDBJ whole genome shotgun (WGS) entry which is preliminary data.</text>
</comment>
<proteinExistence type="predicted"/>
<protein>
    <submittedName>
        <fullName evidence="1">Uncharacterized protein</fullName>
    </submittedName>
</protein>
<keyword evidence="2" id="KW-1185">Reference proteome</keyword>
<dbReference type="Proteomes" id="UP001055811">
    <property type="component" value="Linkage Group LG03"/>
</dbReference>
<gene>
    <name evidence="1" type="ORF">L2E82_14759</name>
</gene>
<name>A0ACB9F0Y9_CICIN</name>